<keyword evidence="1" id="KW-0472">Membrane</keyword>
<name>A0A0F9BNA7_9ZZZZ</name>
<dbReference type="PANTHER" id="PTHR12147">
    <property type="entry name" value="METALLOPEPTIDASE M28 FAMILY MEMBER"/>
    <property type="match status" value="1"/>
</dbReference>
<dbReference type="PANTHER" id="PTHR12147:SF26">
    <property type="entry name" value="PEPTIDASE M28 DOMAIN-CONTAINING PROTEIN"/>
    <property type="match status" value="1"/>
</dbReference>
<dbReference type="InterPro" id="IPR007484">
    <property type="entry name" value="Peptidase_M28"/>
</dbReference>
<dbReference type="EMBL" id="LAZR01037010">
    <property type="protein sequence ID" value="KKL23340.1"/>
    <property type="molecule type" value="Genomic_DNA"/>
</dbReference>
<accession>A0A0F9BNA7</accession>
<dbReference type="InterPro" id="IPR045175">
    <property type="entry name" value="M28_fam"/>
</dbReference>
<evidence type="ECO:0000313" key="3">
    <source>
        <dbReference type="EMBL" id="KKL23340.1"/>
    </source>
</evidence>
<gene>
    <name evidence="3" type="ORF">LCGC14_2426350</name>
</gene>
<reference evidence="3" key="1">
    <citation type="journal article" date="2015" name="Nature">
        <title>Complex archaea that bridge the gap between prokaryotes and eukaryotes.</title>
        <authorList>
            <person name="Spang A."/>
            <person name="Saw J.H."/>
            <person name="Jorgensen S.L."/>
            <person name="Zaremba-Niedzwiedzka K."/>
            <person name="Martijn J."/>
            <person name="Lind A.E."/>
            <person name="van Eijk R."/>
            <person name="Schleper C."/>
            <person name="Guy L."/>
            <person name="Ettema T.J."/>
        </authorList>
    </citation>
    <scope>NUCLEOTIDE SEQUENCE</scope>
</reference>
<evidence type="ECO:0000256" key="1">
    <source>
        <dbReference type="SAM" id="Phobius"/>
    </source>
</evidence>
<dbReference type="SUPFAM" id="SSF53187">
    <property type="entry name" value="Zn-dependent exopeptidases"/>
    <property type="match status" value="1"/>
</dbReference>
<dbReference type="Gene3D" id="3.40.630.10">
    <property type="entry name" value="Zn peptidases"/>
    <property type="match status" value="1"/>
</dbReference>
<dbReference type="Pfam" id="PF04389">
    <property type="entry name" value="Peptidase_M28"/>
    <property type="match status" value="1"/>
</dbReference>
<dbReference type="GO" id="GO:0006508">
    <property type="term" value="P:proteolysis"/>
    <property type="evidence" value="ECO:0007669"/>
    <property type="project" value="InterPro"/>
</dbReference>
<sequence>MVNIVKPGYRIWAVALFVIMTVFFLTVFKIHPVYSENPEELMKDIQMTTERLQAHLRELTVTIGDRSVHVPKNLKRAAEYIEAFYQKIGLRVHRETYQFHNLTVANVVAEISFSDNPGKRFILGAHYDSVAGTVGADDNASAIAVQLETARQLKAIEGREQLDLTVRFVSFALEEPPVYGTQHMGSRVYALKAWQTKEQIDGMICLEMVGYTCHEPGCQRYPFPLMFFGYPKEGNFIGIVGNFKSRPFMRSLFEAFKQNRNLPVIKQTVPLGGYILPSVRLSDHAPFWDRGYSAVMVTDTAFYRNPNYHLRSDTMEKLDYSFMSELVKSLLLFFRSHR</sequence>
<proteinExistence type="predicted"/>
<feature type="domain" description="Peptidase M28" evidence="2">
    <location>
        <begin position="106"/>
        <end position="326"/>
    </location>
</feature>
<keyword evidence="1" id="KW-1133">Transmembrane helix</keyword>
<comment type="caution">
    <text evidence="3">The sequence shown here is derived from an EMBL/GenBank/DDBJ whole genome shotgun (WGS) entry which is preliminary data.</text>
</comment>
<dbReference type="AlphaFoldDB" id="A0A0F9BNA7"/>
<protein>
    <recommendedName>
        <fullName evidence="2">Peptidase M28 domain-containing protein</fullName>
    </recommendedName>
</protein>
<evidence type="ECO:0000259" key="2">
    <source>
        <dbReference type="Pfam" id="PF04389"/>
    </source>
</evidence>
<keyword evidence="1" id="KW-0812">Transmembrane</keyword>
<organism evidence="3">
    <name type="scientific">marine sediment metagenome</name>
    <dbReference type="NCBI Taxonomy" id="412755"/>
    <lineage>
        <taxon>unclassified sequences</taxon>
        <taxon>metagenomes</taxon>
        <taxon>ecological metagenomes</taxon>
    </lineage>
</organism>
<feature type="transmembrane region" description="Helical" evidence="1">
    <location>
        <begin position="12"/>
        <end position="34"/>
    </location>
</feature>
<dbReference type="GO" id="GO:0008235">
    <property type="term" value="F:metalloexopeptidase activity"/>
    <property type="evidence" value="ECO:0007669"/>
    <property type="project" value="InterPro"/>
</dbReference>